<keyword evidence="2" id="KW-0677">Repeat</keyword>
<name>A0A9N8H3U9_9STRA</name>
<feature type="compositionally biased region" description="Basic and acidic residues" evidence="4">
    <location>
        <begin position="362"/>
        <end position="373"/>
    </location>
</feature>
<comment type="caution">
    <text evidence="6">The sequence shown here is derived from an EMBL/GenBank/DDBJ whole genome shotgun (WGS) entry which is preliminary data.</text>
</comment>
<dbReference type="Pfam" id="PF12894">
    <property type="entry name" value="ANAPC4_WD40"/>
    <property type="match status" value="1"/>
</dbReference>
<organism evidence="6 7">
    <name type="scientific">Seminavis robusta</name>
    <dbReference type="NCBI Taxonomy" id="568900"/>
    <lineage>
        <taxon>Eukaryota</taxon>
        <taxon>Sar</taxon>
        <taxon>Stramenopiles</taxon>
        <taxon>Ochrophyta</taxon>
        <taxon>Bacillariophyta</taxon>
        <taxon>Bacillariophyceae</taxon>
        <taxon>Bacillariophycidae</taxon>
        <taxon>Naviculales</taxon>
        <taxon>Naviculaceae</taxon>
        <taxon>Seminavis</taxon>
    </lineage>
</organism>
<dbReference type="InterPro" id="IPR001680">
    <property type="entry name" value="WD40_rpt"/>
</dbReference>
<feature type="region of interest" description="Disordered" evidence="4">
    <location>
        <begin position="164"/>
        <end position="192"/>
    </location>
</feature>
<accession>A0A9N8H3U9</accession>
<protein>
    <submittedName>
        <fullName evidence="6">WD repeat domain 53</fullName>
    </submittedName>
</protein>
<dbReference type="InterPro" id="IPR036322">
    <property type="entry name" value="WD40_repeat_dom_sf"/>
</dbReference>
<evidence type="ECO:0000259" key="5">
    <source>
        <dbReference type="Pfam" id="PF12894"/>
    </source>
</evidence>
<dbReference type="PANTHER" id="PTHR44666:SF1">
    <property type="entry name" value="WD REPEAT-CONTAINING PROTEIN 53"/>
    <property type="match status" value="1"/>
</dbReference>
<dbReference type="AlphaFoldDB" id="A0A9N8H3U9"/>
<feature type="domain" description="Anaphase-promoting complex subunit 4-like WD40" evidence="5">
    <location>
        <begin position="264"/>
        <end position="305"/>
    </location>
</feature>
<dbReference type="SUPFAM" id="SSF50978">
    <property type="entry name" value="WD40 repeat-like"/>
    <property type="match status" value="1"/>
</dbReference>
<sequence>MTSSIPFVRLRGHLGSVLCLDHHDERSQESNFVGGCLLSGSEDGTARLWDLRQSKAVSCIKAGGNDDDEVSSVCFGVPPHKKEEESTGEDPSPFARNFTVYLSVGTKLLSFDLRKASSPIVPYEAGSLLLQASDDINQISVCEKRNTSYLASADDAGAVQVIENNNKNNNSQQKPSKKSKKNGATKKTSRTTTTRILQHSQDALVTAAVFRPGANSKTLELASGGTDCRVCLWDVQTPKRPLCEQAIGHDEQSDSNNQLCNPPMVHSLAWAPSGRLLAAGLGDGSALVMQVENRSLVHVARLRDKTDAAVAAVIFPATTDRLLTVIRNDAMMHFWDLGVTVAGEQAEDPSWIVPSNNNNNNHHTDSAKPKDTKNSLPQAMQDLSLDQPSLLFKIPHQNKPNWMVSSCSSATGHDNKDKNKDIPCSIFVADTTNDITAYTLR</sequence>
<reference evidence="6" key="1">
    <citation type="submission" date="2020-06" db="EMBL/GenBank/DDBJ databases">
        <authorList>
            <consortium name="Plant Systems Biology data submission"/>
        </authorList>
    </citation>
    <scope>NUCLEOTIDE SEQUENCE</scope>
    <source>
        <strain evidence="6">D6</strain>
    </source>
</reference>
<dbReference type="InterPro" id="IPR015943">
    <property type="entry name" value="WD40/YVTN_repeat-like_dom_sf"/>
</dbReference>
<evidence type="ECO:0000313" key="6">
    <source>
        <dbReference type="EMBL" id="CAB9496048.1"/>
    </source>
</evidence>
<feature type="region of interest" description="Disordered" evidence="4">
    <location>
        <begin position="349"/>
        <end position="375"/>
    </location>
</feature>
<proteinExistence type="predicted"/>
<feature type="compositionally biased region" description="Basic residues" evidence="4">
    <location>
        <begin position="175"/>
        <end position="189"/>
    </location>
</feature>
<dbReference type="OrthoDB" id="2161379at2759"/>
<dbReference type="InterPro" id="IPR042453">
    <property type="entry name" value="WDR53"/>
</dbReference>
<keyword evidence="1 3" id="KW-0853">WD repeat</keyword>
<dbReference type="EMBL" id="CAICTM010000001">
    <property type="protein sequence ID" value="CAB9496048.1"/>
    <property type="molecule type" value="Genomic_DNA"/>
</dbReference>
<dbReference type="Pfam" id="PF00400">
    <property type="entry name" value="WD40"/>
    <property type="match status" value="2"/>
</dbReference>
<keyword evidence="7" id="KW-1185">Reference proteome</keyword>
<dbReference type="PANTHER" id="PTHR44666">
    <property type="entry name" value="WD REPEAT-CONTAINING PROTEIN 53"/>
    <property type="match status" value="1"/>
</dbReference>
<dbReference type="InterPro" id="IPR019775">
    <property type="entry name" value="WD40_repeat_CS"/>
</dbReference>
<dbReference type="Gene3D" id="2.130.10.10">
    <property type="entry name" value="YVTN repeat-like/Quinoprotein amine dehydrogenase"/>
    <property type="match status" value="2"/>
</dbReference>
<gene>
    <name evidence="6" type="ORF">SEMRO_1_G000270.1</name>
</gene>
<feature type="compositionally biased region" description="Low complexity" evidence="4">
    <location>
        <begin position="164"/>
        <end position="174"/>
    </location>
</feature>
<dbReference type="Proteomes" id="UP001153069">
    <property type="component" value="Unassembled WGS sequence"/>
</dbReference>
<evidence type="ECO:0000256" key="2">
    <source>
        <dbReference type="ARBA" id="ARBA00022737"/>
    </source>
</evidence>
<evidence type="ECO:0000256" key="4">
    <source>
        <dbReference type="SAM" id="MobiDB-lite"/>
    </source>
</evidence>
<feature type="repeat" description="WD" evidence="3">
    <location>
        <begin position="37"/>
        <end position="59"/>
    </location>
</feature>
<evidence type="ECO:0000256" key="3">
    <source>
        <dbReference type="PROSITE-ProRule" id="PRU00221"/>
    </source>
</evidence>
<dbReference type="PROSITE" id="PS00678">
    <property type="entry name" value="WD_REPEATS_1"/>
    <property type="match status" value="1"/>
</dbReference>
<dbReference type="InterPro" id="IPR024977">
    <property type="entry name" value="Apc4-like_WD40_dom"/>
</dbReference>
<evidence type="ECO:0000313" key="7">
    <source>
        <dbReference type="Proteomes" id="UP001153069"/>
    </source>
</evidence>
<dbReference type="PROSITE" id="PS50082">
    <property type="entry name" value="WD_REPEATS_2"/>
    <property type="match status" value="1"/>
</dbReference>
<dbReference type="SMART" id="SM00320">
    <property type="entry name" value="WD40"/>
    <property type="match status" value="3"/>
</dbReference>
<evidence type="ECO:0000256" key="1">
    <source>
        <dbReference type="ARBA" id="ARBA00022574"/>
    </source>
</evidence>